<accession>A0A4R5QID4</accession>
<dbReference type="Gene3D" id="3.10.450.50">
    <property type="match status" value="1"/>
</dbReference>
<gene>
    <name evidence="2" type="ORF">E2C06_10470</name>
</gene>
<protein>
    <submittedName>
        <fullName evidence="2">Nuclear transport factor 2 family protein</fullName>
    </submittedName>
</protein>
<evidence type="ECO:0000313" key="2">
    <source>
        <dbReference type="EMBL" id="TDH62558.1"/>
    </source>
</evidence>
<dbReference type="EMBL" id="SMSJ01000010">
    <property type="protein sequence ID" value="TDH62558.1"/>
    <property type="molecule type" value="Genomic_DNA"/>
</dbReference>
<dbReference type="OrthoDB" id="7630482at2"/>
<sequence>MAHEAFRATNRIFEEDAMGRGDFAALARVYTEGARLFSPGVPAITGIPGIIDYWKGAAGALGVTGAKLHSLEVTVTGDRATELGRGEIFTKPGAPPVTVKYVVLWKQEGGAWKWDVDCWNLDA</sequence>
<name>A0A4R5QID4_9PROT</name>
<evidence type="ECO:0000259" key="1">
    <source>
        <dbReference type="Pfam" id="PF14534"/>
    </source>
</evidence>
<dbReference type="SUPFAM" id="SSF54427">
    <property type="entry name" value="NTF2-like"/>
    <property type="match status" value="1"/>
</dbReference>
<dbReference type="AlphaFoldDB" id="A0A4R5QID4"/>
<dbReference type="InterPro" id="IPR027843">
    <property type="entry name" value="DUF4440"/>
</dbReference>
<proteinExistence type="predicted"/>
<keyword evidence="3" id="KW-1185">Reference proteome</keyword>
<evidence type="ECO:0000313" key="3">
    <source>
        <dbReference type="Proteomes" id="UP000295096"/>
    </source>
</evidence>
<dbReference type="Pfam" id="PF14534">
    <property type="entry name" value="DUF4440"/>
    <property type="match status" value="1"/>
</dbReference>
<dbReference type="RefSeq" id="WP_133288554.1">
    <property type="nucleotide sequence ID" value="NZ_SMSJ01000010.1"/>
</dbReference>
<dbReference type="InterPro" id="IPR032710">
    <property type="entry name" value="NTF2-like_dom_sf"/>
</dbReference>
<reference evidence="2 3" key="1">
    <citation type="journal article" date="2016" name="J. Microbiol.">
        <title>Dankookia rubra gen. nov., sp. nov., an alphaproteobacterium isolated from sediment of a shallow stream.</title>
        <authorList>
            <person name="Kim W.H."/>
            <person name="Kim D.H."/>
            <person name="Kang K."/>
            <person name="Ahn T.Y."/>
        </authorList>
    </citation>
    <scope>NUCLEOTIDE SEQUENCE [LARGE SCALE GENOMIC DNA]</scope>
    <source>
        <strain evidence="2 3">JCM30602</strain>
    </source>
</reference>
<comment type="caution">
    <text evidence="2">The sequence shown here is derived from an EMBL/GenBank/DDBJ whole genome shotgun (WGS) entry which is preliminary data.</text>
</comment>
<dbReference type="Proteomes" id="UP000295096">
    <property type="component" value="Unassembled WGS sequence"/>
</dbReference>
<feature type="domain" description="DUF4440" evidence="1">
    <location>
        <begin position="15"/>
        <end position="113"/>
    </location>
</feature>
<organism evidence="2 3">
    <name type="scientific">Dankookia rubra</name>
    <dbReference type="NCBI Taxonomy" id="1442381"/>
    <lineage>
        <taxon>Bacteria</taxon>
        <taxon>Pseudomonadati</taxon>
        <taxon>Pseudomonadota</taxon>
        <taxon>Alphaproteobacteria</taxon>
        <taxon>Acetobacterales</taxon>
        <taxon>Roseomonadaceae</taxon>
        <taxon>Dankookia</taxon>
    </lineage>
</organism>